<organism evidence="2 3">
    <name type="scientific">Bacteroides fragilis</name>
    <dbReference type="NCBI Taxonomy" id="817"/>
    <lineage>
        <taxon>Bacteria</taxon>
        <taxon>Pseudomonadati</taxon>
        <taxon>Bacteroidota</taxon>
        <taxon>Bacteroidia</taxon>
        <taxon>Bacteroidales</taxon>
        <taxon>Bacteroidaceae</taxon>
        <taxon>Bacteroides</taxon>
    </lineage>
</organism>
<accession>A0AAQ2S3P6</accession>
<gene>
    <name evidence="2" type="ORF">NXX45_07655</name>
</gene>
<dbReference type="InterPro" id="IPR001296">
    <property type="entry name" value="Glyco_trans_1"/>
</dbReference>
<dbReference type="PANTHER" id="PTHR12526:SF630">
    <property type="entry name" value="GLYCOSYLTRANSFERASE"/>
    <property type="match status" value="1"/>
</dbReference>
<dbReference type="Pfam" id="PF00534">
    <property type="entry name" value="Glycos_transf_1"/>
    <property type="match status" value="1"/>
</dbReference>
<dbReference type="AlphaFoldDB" id="A0AAQ2S3P6"/>
<dbReference type="CDD" id="cd03801">
    <property type="entry name" value="GT4_PimA-like"/>
    <property type="match status" value="1"/>
</dbReference>
<dbReference type="RefSeq" id="WP_008658620.1">
    <property type="nucleotide sequence ID" value="NZ_CABKOU010000002.1"/>
</dbReference>
<dbReference type="EMBL" id="CP103216">
    <property type="protein sequence ID" value="UVR57908.1"/>
    <property type="molecule type" value="Genomic_DNA"/>
</dbReference>
<reference evidence="2" key="1">
    <citation type="submission" date="2022-08" db="EMBL/GenBank/DDBJ databases">
        <title>Genome Sequencing of Bacteroides fragilis Group Isolates with Nanopore Technology.</title>
        <authorList>
            <person name="Tisza M.J."/>
            <person name="Smith D."/>
            <person name="Dekker J.P."/>
        </authorList>
    </citation>
    <scope>NUCLEOTIDE SEQUENCE</scope>
    <source>
        <strain evidence="2">BFG-70</strain>
    </source>
</reference>
<evidence type="ECO:0000259" key="1">
    <source>
        <dbReference type="Pfam" id="PF00534"/>
    </source>
</evidence>
<protein>
    <submittedName>
        <fullName evidence="2">Glycosyltransferase family 4 protein</fullName>
    </submittedName>
</protein>
<evidence type="ECO:0000313" key="3">
    <source>
        <dbReference type="Proteomes" id="UP001060330"/>
    </source>
</evidence>
<feature type="domain" description="Glycosyl transferase family 1" evidence="1">
    <location>
        <begin position="182"/>
        <end position="333"/>
    </location>
</feature>
<dbReference type="PANTHER" id="PTHR12526">
    <property type="entry name" value="GLYCOSYLTRANSFERASE"/>
    <property type="match status" value="1"/>
</dbReference>
<dbReference type="Gene3D" id="3.40.50.2000">
    <property type="entry name" value="Glycogen Phosphorylase B"/>
    <property type="match status" value="2"/>
</dbReference>
<proteinExistence type="predicted"/>
<name>A0AAQ2S3P6_BACFG</name>
<sequence length="357" mass="41371">MKNIVCFIDSLTSGGAQKQIVQLAILLSEHKYNVKLVCYWDKAFFLPVIEQHNIEYICIGGASNKYKRLIKVYKYFHAEKPDCVISYLSTPNIIACICKILGCCYNLIVSERNTSQKYDLRTRFRFFLYHKSANSVISNSRAQWNFIKRNKPHLIEKSYIITNYIDTSYFVPDVVKSGDVINAIVVGRITEQKNVLRFIEAIHRACISGVNIRVKWYGRCDSERYYKTCIEAIVNFELGDIFEFLPNTQEILRAYQEADLFILPSLFEGYPNVICEAMSCGLPVLCSDVCDNLDLIKDGINGFLFNPRSIESIVNAIFKYSQLSIEEIEYIRKSNRKYAIETFNKNDFILKYSILFQ</sequence>
<dbReference type="GO" id="GO:0016757">
    <property type="term" value="F:glycosyltransferase activity"/>
    <property type="evidence" value="ECO:0007669"/>
    <property type="project" value="InterPro"/>
</dbReference>
<evidence type="ECO:0000313" key="2">
    <source>
        <dbReference type="EMBL" id="UVR57908.1"/>
    </source>
</evidence>
<dbReference type="Proteomes" id="UP001060330">
    <property type="component" value="Chromosome"/>
</dbReference>
<dbReference type="SUPFAM" id="SSF53756">
    <property type="entry name" value="UDP-Glycosyltransferase/glycogen phosphorylase"/>
    <property type="match status" value="1"/>
</dbReference>